<evidence type="ECO:0000256" key="3">
    <source>
        <dbReference type="ARBA" id="ARBA00022801"/>
    </source>
</evidence>
<accession>A0AAW1K4M8</accession>
<dbReference type="GO" id="GO:0016791">
    <property type="term" value="F:phosphatase activity"/>
    <property type="evidence" value="ECO:0007669"/>
    <property type="project" value="InterPro"/>
</dbReference>
<dbReference type="InterPro" id="IPR036412">
    <property type="entry name" value="HAD-like_sf"/>
</dbReference>
<name>A0AAW1K4M8_SAPOF</name>
<dbReference type="InterPro" id="IPR016965">
    <property type="entry name" value="Pase_PHOSPHO-typ"/>
</dbReference>
<dbReference type="SUPFAM" id="SSF56784">
    <property type="entry name" value="HAD-like"/>
    <property type="match status" value="1"/>
</dbReference>
<evidence type="ECO:0000256" key="2">
    <source>
        <dbReference type="ARBA" id="ARBA00022723"/>
    </source>
</evidence>
<keyword evidence="3" id="KW-0378">Hydrolase</keyword>
<evidence type="ECO:0000256" key="4">
    <source>
        <dbReference type="ARBA" id="ARBA00022842"/>
    </source>
</evidence>
<evidence type="ECO:0000256" key="1">
    <source>
        <dbReference type="ARBA" id="ARBA00001946"/>
    </source>
</evidence>
<dbReference type="InterPro" id="IPR023214">
    <property type="entry name" value="HAD_sf"/>
</dbReference>
<dbReference type="NCBIfam" id="TIGR01489">
    <property type="entry name" value="DKMTPPase-SF"/>
    <property type="match status" value="1"/>
</dbReference>
<dbReference type="Gene3D" id="3.40.50.1000">
    <property type="entry name" value="HAD superfamily/HAD-like"/>
    <property type="match status" value="1"/>
</dbReference>
<feature type="active site" description="Proton donor" evidence="5">
    <location>
        <position position="11"/>
    </location>
</feature>
<evidence type="ECO:0000313" key="8">
    <source>
        <dbReference type="EMBL" id="KAK9714234.1"/>
    </source>
</evidence>
<reference evidence="8" key="1">
    <citation type="submission" date="2024-03" db="EMBL/GenBank/DDBJ databases">
        <title>WGS assembly of Saponaria officinalis var. Norfolk2.</title>
        <authorList>
            <person name="Jenkins J."/>
            <person name="Shu S."/>
            <person name="Grimwood J."/>
            <person name="Barry K."/>
            <person name="Goodstein D."/>
            <person name="Schmutz J."/>
            <person name="Leebens-Mack J."/>
            <person name="Osbourn A."/>
        </authorList>
    </citation>
    <scope>NUCLEOTIDE SEQUENCE [LARGE SCALE GENOMIC DNA]</scope>
    <source>
        <strain evidence="8">JIC</strain>
    </source>
</reference>
<dbReference type="AlphaFoldDB" id="A0AAW1K4M8"/>
<keyword evidence="4 7" id="KW-0460">Magnesium</keyword>
<organism evidence="8 9">
    <name type="scientific">Saponaria officinalis</name>
    <name type="common">Common soapwort</name>
    <name type="synonym">Lychnis saponaria</name>
    <dbReference type="NCBI Taxonomy" id="3572"/>
    <lineage>
        <taxon>Eukaryota</taxon>
        <taxon>Viridiplantae</taxon>
        <taxon>Streptophyta</taxon>
        <taxon>Embryophyta</taxon>
        <taxon>Tracheophyta</taxon>
        <taxon>Spermatophyta</taxon>
        <taxon>Magnoliopsida</taxon>
        <taxon>eudicotyledons</taxon>
        <taxon>Gunneridae</taxon>
        <taxon>Pentapetalae</taxon>
        <taxon>Caryophyllales</taxon>
        <taxon>Caryophyllaceae</taxon>
        <taxon>Caryophylleae</taxon>
        <taxon>Saponaria</taxon>
    </lineage>
</organism>
<dbReference type="NCBIfam" id="TIGR01488">
    <property type="entry name" value="HAD-SF-IB"/>
    <property type="match status" value="1"/>
</dbReference>
<feature type="binding site" evidence="6">
    <location>
        <position position="95"/>
    </location>
    <ligand>
        <name>substrate</name>
    </ligand>
</feature>
<keyword evidence="2 7" id="KW-0479">Metal-binding</keyword>
<comment type="caution">
    <text evidence="8">The sequence shown here is derived from an EMBL/GenBank/DDBJ whole genome shotgun (WGS) entry which is preliminary data.</text>
</comment>
<dbReference type="Pfam" id="PF06888">
    <property type="entry name" value="Put_Phosphatase"/>
    <property type="match status" value="1"/>
</dbReference>
<feature type="active site" description="Nucleophile" evidence="5">
    <location>
        <position position="9"/>
    </location>
</feature>
<dbReference type="PANTHER" id="PTHR20889">
    <property type="entry name" value="PHOSPHATASE, ORPHAN 1, 2"/>
    <property type="match status" value="1"/>
</dbReference>
<evidence type="ECO:0000313" key="9">
    <source>
        <dbReference type="Proteomes" id="UP001443914"/>
    </source>
</evidence>
<comment type="cofactor">
    <cofactor evidence="1 7">
        <name>Mg(2+)</name>
        <dbReference type="ChEBI" id="CHEBI:18420"/>
    </cofactor>
</comment>
<dbReference type="PANTHER" id="PTHR20889:SF12">
    <property type="entry name" value="LP01149P"/>
    <property type="match status" value="1"/>
</dbReference>
<evidence type="ECO:0000256" key="5">
    <source>
        <dbReference type="PIRSR" id="PIRSR031051-1"/>
    </source>
</evidence>
<sequence>MEGIVAIFDFDKTIIDVDSDNWVIDELGYTKLFSKLLLTMPWNTLMDTMMHEMHAKGVTIDDIANVLTRILIHPRVVPAIKATHAMGCDMKVVSDANMFFIETVLNHLGIRNYFSEIATNLSYVDDEGRLRIFPHCDFVKSPHGCCNPCPPNMCKGEVIKRILSEEGNK</sequence>
<dbReference type="Proteomes" id="UP001443914">
    <property type="component" value="Unassembled WGS sequence"/>
</dbReference>
<dbReference type="EMBL" id="JBDFQZ010000006">
    <property type="protein sequence ID" value="KAK9714234.1"/>
    <property type="molecule type" value="Genomic_DNA"/>
</dbReference>
<keyword evidence="9" id="KW-1185">Reference proteome</keyword>
<dbReference type="InterPro" id="IPR006384">
    <property type="entry name" value="HAD_hydro_PyrdxlP_Pase-like"/>
</dbReference>
<protein>
    <submittedName>
        <fullName evidence="8">Uncharacterized protein</fullName>
    </submittedName>
</protein>
<dbReference type="PIRSF" id="PIRSF031051">
    <property type="entry name" value="PyrdxlP_Pase_PHOSPHO2"/>
    <property type="match status" value="1"/>
</dbReference>
<evidence type="ECO:0000256" key="7">
    <source>
        <dbReference type="PIRSR" id="PIRSR031051-3"/>
    </source>
</evidence>
<dbReference type="GO" id="GO:0046872">
    <property type="term" value="F:metal ion binding"/>
    <property type="evidence" value="ECO:0007669"/>
    <property type="project" value="UniProtKB-KW"/>
</dbReference>
<evidence type="ECO:0000256" key="6">
    <source>
        <dbReference type="PIRSR" id="PIRSR031051-2"/>
    </source>
</evidence>
<proteinExistence type="predicted"/>
<feature type="binding site" evidence="7">
    <location>
        <position position="11"/>
    </location>
    <ligand>
        <name>Mg(2+)</name>
        <dbReference type="ChEBI" id="CHEBI:18420"/>
    </ligand>
</feature>
<feature type="binding site" evidence="7">
    <location>
        <position position="9"/>
    </location>
    <ligand>
        <name>Mg(2+)</name>
        <dbReference type="ChEBI" id="CHEBI:18420"/>
    </ligand>
</feature>
<gene>
    <name evidence="8" type="ORF">RND81_06G080500</name>
</gene>
<feature type="binding site" evidence="6">
    <location>
        <position position="20"/>
    </location>
    <ligand>
        <name>substrate</name>
    </ligand>
</feature>